<sequence length="265" mass="29952">MKKYWALSRIVLKNNTVYQLDLLARIVTTLVSVFALRQVWTALFTQSASSGTIGMSLDLMLTYATISMILQAFYGPTIVWEISQKIMDGNIVQDFQRPWDFQTSILFRALGKIFAGVITVVIPIAVVTCLFFPIQLPTSIVTWMTFLLSILIGIMINFSLQFFVGLLSFVFVEVWGFEIVLGLVIAFFSGKIIPIAMYPEFLQNLIHLLPFRGLFDIPLSIFVGTVAPAQYLDLLIFQGIWAVILMLIVRVMIRYFQRLLVVAGG</sequence>
<feature type="transmembrane region" description="Helical" evidence="1">
    <location>
        <begin position="219"/>
        <end position="249"/>
    </location>
</feature>
<keyword evidence="1" id="KW-1133">Transmembrane helix</keyword>
<feature type="transmembrane region" description="Helical" evidence="1">
    <location>
        <begin position="113"/>
        <end position="134"/>
    </location>
</feature>
<comment type="caution">
    <text evidence="2">The sequence shown here is derived from an EMBL/GenBank/DDBJ whole genome shotgun (WGS) entry which is preliminary data.</text>
</comment>
<keyword evidence="1" id="KW-0812">Transmembrane</keyword>
<evidence type="ECO:0000313" key="3">
    <source>
        <dbReference type="Proteomes" id="UP000608420"/>
    </source>
</evidence>
<feature type="transmembrane region" description="Helical" evidence="1">
    <location>
        <begin position="60"/>
        <end position="80"/>
    </location>
</feature>
<evidence type="ECO:0000256" key="1">
    <source>
        <dbReference type="SAM" id="Phobius"/>
    </source>
</evidence>
<dbReference type="PANTHER" id="PTHR36832">
    <property type="entry name" value="SLR1174 PROTEIN-RELATED"/>
    <property type="match status" value="1"/>
</dbReference>
<feature type="transmembrane region" description="Helical" evidence="1">
    <location>
        <begin position="146"/>
        <end position="172"/>
    </location>
</feature>
<proteinExistence type="predicted"/>
<gene>
    <name evidence="2" type="ORF">GCM10010913_24650</name>
</gene>
<organism evidence="2 3">
    <name type="scientific">Paenibacillus aceti</name>
    <dbReference type="NCBI Taxonomy" id="1820010"/>
    <lineage>
        <taxon>Bacteria</taxon>
        <taxon>Bacillati</taxon>
        <taxon>Bacillota</taxon>
        <taxon>Bacilli</taxon>
        <taxon>Bacillales</taxon>
        <taxon>Paenibacillaceae</taxon>
        <taxon>Paenibacillus</taxon>
    </lineage>
</organism>
<dbReference type="EMBL" id="BMIW01000016">
    <property type="protein sequence ID" value="GGG01977.1"/>
    <property type="molecule type" value="Genomic_DNA"/>
</dbReference>
<reference evidence="3" key="1">
    <citation type="journal article" date="2019" name="Int. J. Syst. Evol. Microbiol.">
        <title>The Global Catalogue of Microorganisms (GCM) 10K type strain sequencing project: providing services to taxonomists for standard genome sequencing and annotation.</title>
        <authorList>
            <consortium name="The Broad Institute Genomics Platform"/>
            <consortium name="The Broad Institute Genome Sequencing Center for Infectious Disease"/>
            <person name="Wu L."/>
            <person name="Ma J."/>
        </authorList>
    </citation>
    <scope>NUCLEOTIDE SEQUENCE [LARGE SCALE GENOMIC DNA]</scope>
    <source>
        <strain evidence="3">CGMCC 1.15420</strain>
    </source>
</reference>
<feature type="transmembrane region" description="Helical" evidence="1">
    <location>
        <begin position="20"/>
        <end position="40"/>
    </location>
</feature>
<protein>
    <submittedName>
        <fullName evidence="2">ABC transporter permease</fullName>
    </submittedName>
</protein>
<dbReference type="Pfam" id="PF06182">
    <property type="entry name" value="ABC2_membrane_6"/>
    <property type="match status" value="1"/>
</dbReference>
<dbReference type="PANTHER" id="PTHR36832:SF1">
    <property type="entry name" value="SLR1174 PROTEIN"/>
    <property type="match status" value="1"/>
</dbReference>
<dbReference type="InterPro" id="IPR010390">
    <property type="entry name" value="ABC-2_transporter-like"/>
</dbReference>
<evidence type="ECO:0000313" key="2">
    <source>
        <dbReference type="EMBL" id="GGG01977.1"/>
    </source>
</evidence>
<keyword evidence="1" id="KW-0472">Membrane</keyword>
<dbReference type="Proteomes" id="UP000608420">
    <property type="component" value="Unassembled WGS sequence"/>
</dbReference>
<name>A0ABQ1VXZ2_9BACL</name>
<accession>A0ABQ1VXZ2</accession>
<keyword evidence="3" id="KW-1185">Reference proteome</keyword>
<feature type="transmembrane region" description="Helical" evidence="1">
    <location>
        <begin position="179"/>
        <end position="199"/>
    </location>
</feature>